<feature type="signal peptide" evidence="1">
    <location>
        <begin position="1"/>
        <end position="24"/>
    </location>
</feature>
<dbReference type="EMBL" id="FLRH01000004">
    <property type="protein sequence ID" value="SBT68441.1"/>
    <property type="molecule type" value="Genomic_DNA"/>
</dbReference>
<dbReference type="STRING" id="946078.GA0070622_5545"/>
<reference evidence="3" key="1">
    <citation type="submission" date="2016-06" db="EMBL/GenBank/DDBJ databases">
        <authorList>
            <person name="Varghese N."/>
            <person name="Submissions Spin"/>
        </authorList>
    </citation>
    <scope>NUCLEOTIDE SEQUENCE [LARGE SCALE GENOMIC DNA]</scope>
    <source>
        <strain evidence="3">DSM 45794</strain>
    </source>
</reference>
<accession>A0A1A9BH91</accession>
<dbReference type="RefSeq" id="WP_141684638.1">
    <property type="nucleotide sequence ID" value="NZ_FLRH01000004.1"/>
</dbReference>
<dbReference type="SUPFAM" id="SSF141072">
    <property type="entry name" value="CalX-like"/>
    <property type="match status" value="2"/>
</dbReference>
<organism evidence="2 3">
    <name type="scientific">Micromonospora sediminicola</name>
    <dbReference type="NCBI Taxonomy" id="946078"/>
    <lineage>
        <taxon>Bacteria</taxon>
        <taxon>Bacillati</taxon>
        <taxon>Actinomycetota</taxon>
        <taxon>Actinomycetes</taxon>
        <taxon>Micromonosporales</taxon>
        <taxon>Micromonosporaceae</taxon>
        <taxon>Micromonospora</taxon>
    </lineage>
</organism>
<keyword evidence="3" id="KW-1185">Reference proteome</keyword>
<dbReference type="OrthoDB" id="3685630at2"/>
<dbReference type="AlphaFoldDB" id="A0A1A9BH91"/>
<sequence>MLVRPLCRVLPVVLVVGASVAVGAAPAAATTSPALGVGDIRLMEPIGGAPDARAAVPVVLDRPATAPVTFTWAVRAGTADGADLVLGSGTGTIAAGQQATSVPVQVRGDGVTETLDQVATVEVSAVAGAGVERAVGRVVIRDAVFDGVPAGFVIGDVTVPEPDSGSVRVAVPVTLPVPAKKSTSLIWELRSQYTARTGEDVAAAGGTLTLPGSTTSGSIPLTVQGDVSPEPLETLLLKPLSAGNAQIGDPWGQVRILRDDADDVPLPWTAPEPVLSGPATAVYLESSIGDWAGQGISTYDTLATAGVKVVESDGELRVDLDGDRDASLRLTTSGDRVSPIVAGAWTVHGYQYGVPGFDAGRAGTSCSSPDATATFVLEDVARGGDGTLDRFVLRFEQFCPDSLDPTRGFVRYQRDDATVPAPAKDPSTYPWQPPAGAVPAAGNWLYLASAPGEFVGQGQTRLLAVDTAARADWSAAGVRLSFGDGYSETWNFLAGQPGWAPVWQPGWYPVGYGAAGNPVKAALSVSGNGRACNKVTGDLVVDTATHDADGALTALTLRFTQLCDDDPDPLRGMLRWSRA</sequence>
<name>A0A1A9BH91_9ACTN</name>
<proteinExistence type="predicted"/>
<dbReference type="InterPro" id="IPR038081">
    <property type="entry name" value="CalX-like_sf"/>
</dbReference>
<evidence type="ECO:0000313" key="2">
    <source>
        <dbReference type="EMBL" id="SBT68441.1"/>
    </source>
</evidence>
<dbReference type="Gene3D" id="2.60.40.2030">
    <property type="match status" value="2"/>
</dbReference>
<dbReference type="Proteomes" id="UP000199558">
    <property type="component" value="Unassembled WGS sequence"/>
</dbReference>
<evidence type="ECO:0008006" key="4">
    <source>
        <dbReference type="Google" id="ProtNLM"/>
    </source>
</evidence>
<protein>
    <recommendedName>
        <fullName evidence="4">Calx-beta domain-containing protein</fullName>
    </recommendedName>
</protein>
<keyword evidence="1" id="KW-0732">Signal</keyword>
<feature type="chain" id="PRO_5038358205" description="Calx-beta domain-containing protein" evidence="1">
    <location>
        <begin position="25"/>
        <end position="579"/>
    </location>
</feature>
<evidence type="ECO:0000313" key="3">
    <source>
        <dbReference type="Proteomes" id="UP000199558"/>
    </source>
</evidence>
<evidence type="ECO:0000256" key="1">
    <source>
        <dbReference type="SAM" id="SignalP"/>
    </source>
</evidence>
<gene>
    <name evidence="2" type="ORF">GA0070622_5545</name>
</gene>